<dbReference type="InterPro" id="IPR029063">
    <property type="entry name" value="SAM-dependent_MTases_sf"/>
</dbReference>
<dbReference type="Proteomes" id="UP001575105">
    <property type="component" value="Unassembled WGS sequence"/>
</dbReference>
<dbReference type="Pfam" id="PF13489">
    <property type="entry name" value="Methyltransf_23"/>
    <property type="match status" value="1"/>
</dbReference>
<dbReference type="GO" id="GO:0102208">
    <property type="term" value="F:2-polyprenyl-6-hydroxyphenol methylase activity"/>
    <property type="evidence" value="ECO:0007669"/>
    <property type="project" value="UniProtKB-EC"/>
</dbReference>
<accession>A0ABV4U0K5</accession>
<dbReference type="EC" id="2.1.1.64" evidence="1"/>
<sequence length="214" mass="24442">MAQLPPIHVETVSLSNRNARADHIVRRYGKALTGRVLDVGCDMKRIKKLRPELDYLGIDIGGEPDMQVDLQAAGKLPFDDKSFDTIVCTDVLEHLDNLHQIFAELVRVSRGKVVLSLPNCWYTFRQPIRKGRGEIRHYGLPAEPPADRHRWVFNVEDIARFLTDKQDPLGYRIAEMSASVNPGAKNTLRRFIWPKRAFLNRYAHTLWAVLDTSG</sequence>
<evidence type="ECO:0000313" key="2">
    <source>
        <dbReference type="Proteomes" id="UP001575105"/>
    </source>
</evidence>
<dbReference type="GO" id="GO:0032259">
    <property type="term" value="P:methylation"/>
    <property type="evidence" value="ECO:0007669"/>
    <property type="project" value="UniProtKB-KW"/>
</dbReference>
<protein>
    <submittedName>
        <fullName evidence="1">Class I SAM-dependent methyltransferase</fullName>
        <ecNumber evidence="1">2.1.1.222</ecNumber>
        <ecNumber evidence="1">2.1.1.64</ecNumber>
    </submittedName>
</protein>
<dbReference type="GO" id="GO:0061542">
    <property type="term" value="F:3-demethylubiquinol 3-O-methyltransferase activity"/>
    <property type="evidence" value="ECO:0007669"/>
    <property type="project" value="UniProtKB-EC"/>
</dbReference>
<comment type="caution">
    <text evidence="1">The sequence shown here is derived from an EMBL/GenBank/DDBJ whole genome shotgun (WGS) entry which is preliminary data.</text>
</comment>
<keyword evidence="1" id="KW-0808">Transferase</keyword>
<organism evidence="1 2">
    <name type="scientific">Natronomicrosphaera hydrolytica</name>
    <dbReference type="NCBI Taxonomy" id="3242702"/>
    <lineage>
        <taxon>Bacteria</taxon>
        <taxon>Pseudomonadati</taxon>
        <taxon>Planctomycetota</taxon>
        <taxon>Phycisphaerae</taxon>
        <taxon>Phycisphaerales</taxon>
        <taxon>Phycisphaeraceae</taxon>
        <taxon>Natronomicrosphaera</taxon>
    </lineage>
</organism>
<dbReference type="Gene3D" id="3.40.50.150">
    <property type="entry name" value="Vaccinia Virus protein VP39"/>
    <property type="match status" value="1"/>
</dbReference>
<dbReference type="EMBL" id="JBGUBD010000001">
    <property type="protein sequence ID" value="MFA9477136.1"/>
    <property type="molecule type" value="Genomic_DNA"/>
</dbReference>
<name>A0ABV4U0K5_9BACT</name>
<evidence type="ECO:0000313" key="1">
    <source>
        <dbReference type="EMBL" id="MFA9477136.1"/>
    </source>
</evidence>
<proteinExistence type="predicted"/>
<dbReference type="SUPFAM" id="SSF53335">
    <property type="entry name" value="S-adenosyl-L-methionine-dependent methyltransferases"/>
    <property type="match status" value="1"/>
</dbReference>
<dbReference type="EC" id="2.1.1.222" evidence="1"/>
<reference evidence="1 2" key="1">
    <citation type="submission" date="2024-08" db="EMBL/GenBank/DDBJ databases">
        <title>Whole-genome sequencing of halo(alkali)philic microorganisms from hypersaline lakes.</title>
        <authorList>
            <person name="Sorokin D.Y."/>
            <person name="Merkel A.Y."/>
            <person name="Messina E."/>
            <person name="Yakimov M."/>
        </authorList>
    </citation>
    <scope>NUCLEOTIDE SEQUENCE [LARGE SCALE GENOMIC DNA]</scope>
    <source>
        <strain evidence="1 2">AB-hyl4</strain>
    </source>
</reference>
<keyword evidence="2" id="KW-1185">Reference proteome</keyword>
<keyword evidence="1" id="KW-0489">Methyltransferase</keyword>
<dbReference type="RefSeq" id="WP_425344057.1">
    <property type="nucleotide sequence ID" value="NZ_JBGUBD010000001.1"/>
</dbReference>
<gene>
    <name evidence="1" type="ORF">ACERK3_02395</name>
</gene>